<dbReference type="SUPFAM" id="SSF56601">
    <property type="entry name" value="beta-lactamase/transpeptidase-like"/>
    <property type="match status" value="1"/>
</dbReference>
<accession>A0A5S4VFB0</accession>
<keyword evidence="2" id="KW-1133">Transmembrane helix</keyword>
<dbReference type="Pfam" id="PF00144">
    <property type="entry name" value="Beta-lactamase"/>
    <property type="match status" value="1"/>
</dbReference>
<feature type="compositionally biased region" description="Low complexity" evidence="1">
    <location>
        <begin position="83"/>
        <end position="101"/>
    </location>
</feature>
<organism evidence="4 5">
    <name type="scientific">Agromyces mariniharenae</name>
    <dbReference type="NCBI Taxonomy" id="2604423"/>
    <lineage>
        <taxon>Bacteria</taxon>
        <taxon>Bacillati</taxon>
        <taxon>Actinomycetota</taxon>
        <taxon>Actinomycetes</taxon>
        <taxon>Micrococcales</taxon>
        <taxon>Microbacteriaceae</taxon>
        <taxon>Agromyces</taxon>
    </lineage>
</organism>
<dbReference type="InterPro" id="IPR012338">
    <property type="entry name" value="Beta-lactam/transpept-like"/>
</dbReference>
<dbReference type="AlphaFoldDB" id="A0A5S4VFB0"/>
<evidence type="ECO:0000259" key="3">
    <source>
        <dbReference type="Pfam" id="PF00144"/>
    </source>
</evidence>
<keyword evidence="5" id="KW-1185">Reference proteome</keyword>
<protein>
    <submittedName>
        <fullName evidence="4">Beta-lactamase family protein</fullName>
    </submittedName>
</protein>
<dbReference type="PANTHER" id="PTHR43283">
    <property type="entry name" value="BETA-LACTAMASE-RELATED"/>
    <property type="match status" value="1"/>
</dbReference>
<keyword evidence="2" id="KW-0812">Transmembrane</keyword>
<dbReference type="InterPro" id="IPR050789">
    <property type="entry name" value="Diverse_Enzym_Activities"/>
</dbReference>
<evidence type="ECO:0000256" key="1">
    <source>
        <dbReference type="SAM" id="MobiDB-lite"/>
    </source>
</evidence>
<dbReference type="Gene3D" id="3.40.710.10">
    <property type="entry name" value="DD-peptidase/beta-lactamase superfamily"/>
    <property type="match status" value="1"/>
</dbReference>
<comment type="caution">
    <text evidence="4">The sequence shown here is derived from an EMBL/GenBank/DDBJ whole genome shotgun (WGS) entry which is preliminary data.</text>
</comment>
<feature type="transmembrane region" description="Helical" evidence="2">
    <location>
        <begin position="52"/>
        <end position="73"/>
    </location>
</feature>
<proteinExistence type="predicted"/>
<name>A0A5S4VFB0_9MICO</name>
<gene>
    <name evidence="4" type="ORF">FYC51_02975</name>
</gene>
<evidence type="ECO:0000256" key="2">
    <source>
        <dbReference type="SAM" id="Phobius"/>
    </source>
</evidence>
<reference evidence="4 5" key="1">
    <citation type="submission" date="2019-08" db="EMBL/GenBank/DDBJ databases">
        <authorList>
            <person name="Hu J."/>
        </authorList>
    </citation>
    <scope>NUCLEOTIDE SEQUENCE [LARGE SCALE GENOMIC DNA]</scope>
    <source>
        <strain evidence="4 5">NEAU-184</strain>
    </source>
</reference>
<keyword evidence="2" id="KW-0472">Membrane</keyword>
<feature type="compositionally biased region" description="Basic and acidic residues" evidence="1">
    <location>
        <begin position="1"/>
        <end position="10"/>
    </location>
</feature>
<dbReference type="PANTHER" id="PTHR43283:SF18">
    <property type="match status" value="1"/>
</dbReference>
<feature type="region of interest" description="Disordered" evidence="1">
    <location>
        <begin position="1"/>
        <end position="48"/>
    </location>
</feature>
<feature type="domain" description="Beta-lactamase-related" evidence="3">
    <location>
        <begin position="110"/>
        <end position="435"/>
    </location>
</feature>
<dbReference type="InterPro" id="IPR001466">
    <property type="entry name" value="Beta-lactam-related"/>
</dbReference>
<dbReference type="EMBL" id="VSSB01000001">
    <property type="protein sequence ID" value="TYL52725.1"/>
    <property type="molecule type" value="Genomic_DNA"/>
</dbReference>
<sequence length="467" mass="48286">MRFLQHRDRGAVASTMSQPTAPDGHGAGRDVPPPDGDSEGGRPPGARPRRRALLWTGIVIAVVAIVVIAVTIWSGSQGSVSDAAQPSPSATESPAAESGSLDPELVAELEAAVDEGFAASGMPGVIVGVWIPGEGEWVTDRGEAEVGTGEPIGPDHQQKIGSITKTIVSTVMMQVIGEAGFDVGLDDTLDRWYPDFPEASSITVRMLLNQSSGIGESGRAQVDRICADPHGIPTPDELIAIGAATPRADFAPGEGFEYSNTNYYLLGGILEQVTGTDLATLIHDRITEPFGMDRSRFAPDGQVTAPLTHGYSVFCPALGSPVDTVDWSNGQSWAGGGMVSTLDDLHAWGEALGEGAGVTPELQAQRWSDLAPNFGRSGASYGLGAGVEFDEATGCVLSVSHAGAEPGYGTNLAYYPQTGAVLVLLGNADGPTGEAVLEVGKALAPILRPILNGSPTGPCESPWAVTP</sequence>
<dbReference type="Proteomes" id="UP000325243">
    <property type="component" value="Unassembled WGS sequence"/>
</dbReference>
<evidence type="ECO:0000313" key="4">
    <source>
        <dbReference type="EMBL" id="TYL52725.1"/>
    </source>
</evidence>
<feature type="region of interest" description="Disordered" evidence="1">
    <location>
        <begin position="78"/>
        <end position="101"/>
    </location>
</feature>
<evidence type="ECO:0000313" key="5">
    <source>
        <dbReference type="Proteomes" id="UP000325243"/>
    </source>
</evidence>